<evidence type="ECO:0000313" key="1">
    <source>
        <dbReference type="EMBL" id="MCI10396.1"/>
    </source>
</evidence>
<feature type="non-terminal residue" evidence="1">
    <location>
        <position position="1"/>
    </location>
</feature>
<organism evidence="1 2">
    <name type="scientific">Trifolium medium</name>
    <dbReference type="NCBI Taxonomy" id="97028"/>
    <lineage>
        <taxon>Eukaryota</taxon>
        <taxon>Viridiplantae</taxon>
        <taxon>Streptophyta</taxon>
        <taxon>Embryophyta</taxon>
        <taxon>Tracheophyta</taxon>
        <taxon>Spermatophyta</taxon>
        <taxon>Magnoliopsida</taxon>
        <taxon>eudicotyledons</taxon>
        <taxon>Gunneridae</taxon>
        <taxon>Pentapetalae</taxon>
        <taxon>rosids</taxon>
        <taxon>fabids</taxon>
        <taxon>Fabales</taxon>
        <taxon>Fabaceae</taxon>
        <taxon>Papilionoideae</taxon>
        <taxon>50 kb inversion clade</taxon>
        <taxon>NPAAA clade</taxon>
        <taxon>Hologalegina</taxon>
        <taxon>IRL clade</taxon>
        <taxon>Trifolieae</taxon>
        <taxon>Trifolium</taxon>
    </lineage>
</organism>
<reference evidence="1 2" key="1">
    <citation type="journal article" date="2018" name="Front. Plant Sci.">
        <title>Red Clover (Trifolium pratense) and Zigzag Clover (T. medium) - A Picture of Genomic Similarities and Differences.</title>
        <authorList>
            <person name="Dluhosova J."/>
            <person name="Istvanek J."/>
            <person name="Nedelnik J."/>
            <person name="Repkova J."/>
        </authorList>
    </citation>
    <scope>NUCLEOTIDE SEQUENCE [LARGE SCALE GENOMIC DNA]</scope>
    <source>
        <strain evidence="2">cv. 10/8</strain>
        <tissue evidence="1">Leaf</tissue>
    </source>
</reference>
<keyword evidence="2" id="KW-1185">Reference proteome</keyword>
<sequence length="42" mass="4304">QQLKRSVDHSLDRGGAVGAQEYATGVLMFKLTGTPVTAADGG</sequence>
<evidence type="ECO:0000313" key="2">
    <source>
        <dbReference type="Proteomes" id="UP000265520"/>
    </source>
</evidence>
<name>A0A392PGF7_9FABA</name>
<protein>
    <submittedName>
        <fullName evidence="1">Uncharacterized protein</fullName>
    </submittedName>
</protein>
<accession>A0A392PGF7</accession>
<dbReference type="EMBL" id="LXQA010076079">
    <property type="protein sequence ID" value="MCI10396.1"/>
    <property type="molecule type" value="Genomic_DNA"/>
</dbReference>
<dbReference type="Proteomes" id="UP000265520">
    <property type="component" value="Unassembled WGS sequence"/>
</dbReference>
<dbReference type="AlphaFoldDB" id="A0A392PGF7"/>
<proteinExistence type="predicted"/>
<comment type="caution">
    <text evidence="1">The sequence shown here is derived from an EMBL/GenBank/DDBJ whole genome shotgun (WGS) entry which is preliminary data.</text>
</comment>